<dbReference type="InterPro" id="IPR002937">
    <property type="entry name" value="Amino_oxidase"/>
</dbReference>
<protein>
    <submittedName>
        <fullName evidence="2">FAD-dependent oxidoreductase</fullName>
    </submittedName>
</protein>
<accession>A0A936F282</accession>
<dbReference type="SUPFAM" id="SSF51905">
    <property type="entry name" value="FAD/NAD(P)-binding domain"/>
    <property type="match status" value="1"/>
</dbReference>
<dbReference type="Gene3D" id="3.50.50.60">
    <property type="entry name" value="FAD/NAD(P)-binding domain"/>
    <property type="match status" value="1"/>
</dbReference>
<organism evidence="2 3">
    <name type="scientific">Candidatus Geothrix odensensis</name>
    <dbReference type="NCBI Taxonomy" id="2954440"/>
    <lineage>
        <taxon>Bacteria</taxon>
        <taxon>Pseudomonadati</taxon>
        <taxon>Acidobacteriota</taxon>
        <taxon>Holophagae</taxon>
        <taxon>Holophagales</taxon>
        <taxon>Holophagaceae</taxon>
        <taxon>Geothrix</taxon>
    </lineage>
</organism>
<name>A0A936F282_9BACT</name>
<feature type="domain" description="Amine oxidase" evidence="1">
    <location>
        <begin position="11"/>
        <end position="284"/>
    </location>
</feature>
<evidence type="ECO:0000259" key="1">
    <source>
        <dbReference type="Pfam" id="PF01593"/>
    </source>
</evidence>
<dbReference type="PANTHER" id="PTHR42923">
    <property type="entry name" value="PROTOPORPHYRINOGEN OXIDASE"/>
    <property type="match status" value="1"/>
</dbReference>
<sequence>MSRIAVIGSGIAGLSAAWLLSREHEVWVFERDTRIGGHTHTVTVDTPDGPVPVDTGFIVHNRANYPNFVRLMAALGVETCPSDMSFAASGNAYPWCSRGLNGLFTERRHLLDPAFYGLWMEVLRFNRVARELLTGTGAASPTLGEYLARHRFSARFKAEYLYPMAGAVWSTTLVDMEAFPATTLVRFFHNHGFLGITTHHPWRTIPGGTSSYLEPLTRPYRDRIVTGARIISLLRAAAGVHIHLEGEATQVFDQVILACHGDQVLPMLADPSPSEREVFGAFASNRTPTVLHRDASLLPPQRRGWASWNFRDHADSGRLVLTYHMNRLQPLATKQDWFVSLHAEDLLDPGTIAGRYAYEHPRFTREAIHAQSRWAEVSGPASVQGRTHYAGAYWTYGFHEDGLNSGIRVARDLGVAW</sequence>
<dbReference type="Proteomes" id="UP000709959">
    <property type="component" value="Unassembled WGS sequence"/>
</dbReference>
<gene>
    <name evidence="2" type="ORF">IPN91_09120</name>
</gene>
<dbReference type="AlphaFoldDB" id="A0A936F282"/>
<proteinExistence type="predicted"/>
<dbReference type="InterPro" id="IPR036188">
    <property type="entry name" value="FAD/NAD-bd_sf"/>
</dbReference>
<dbReference type="Pfam" id="PF01593">
    <property type="entry name" value="Amino_oxidase"/>
    <property type="match status" value="1"/>
</dbReference>
<comment type="caution">
    <text evidence="2">The sequence shown here is derived from an EMBL/GenBank/DDBJ whole genome shotgun (WGS) entry which is preliminary data.</text>
</comment>
<dbReference type="PANTHER" id="PTHR42923:SF17">
    <property type="entry name" value="AMINE OXIDASE DOMAIN-CONTAINING PROTEIN"/>
    <property type="match status" value="1"/>
</dbReference>
<dbReference type="InterPro" id="IPR050464">
    <property type="entry name" value="Zeta_carotene_desat/Oxidored"/>
</dbReference>
<reference evidence="2 3" key="1">
    <citation type="submission" date="2020-10" db="EMBL/GenBank/DDBJ databases">
        <title>Connecting structure to function with the recovery of over 1000 high-quality activated sludge metagenome-assembled genomes encoding full-length rRNA genes using long-read sequencing.</title>
        <authorList>
            <person name="Singleton C.M."/>
            <person name="Petriglieri F."/>
            <person name="Kristensen J.M."/>
            <person name="Kirkegaard R.H."/>
            <person name="Michaelsen T.Y."/>
            <person name="Andersen M.H."/>
            <person name="Karst S.M."/>
            <person name="Dueholm M.S."/>
            <person name="Nielsen P.H."/>
            <person name="Albertsen M."/>
        </authorList>
    </citation>
    <scope>NUCLEOTIDE SEQUENCE [LARGE SCALE GENOMIC DNA]</scope>
    <source>
        <strain evidence="2">OdNE_18-Q3-R46-58_MAXAC.008</strain>
    </source>
</reference>
<evidence type="ECO:0000313" key="3">
    <source>
        <dbReference type="Proteomes" id="UP000709959"/>
    </source>
</evidence>
<evidence type="ECO:0000313" key="2">
    <source>
        <dbReference type="EMBL" id="MBK8572787.1"/>
    </source>
</evidence>
<dbReference type="EMBL" id="JADKCH010000009">
    <property type="protein sequence ID" value="MBK8572787.1"/>
    <property type="molecule type" value="Genomic_DNA"/>
</dbReference>
<dbReference type="GO" id="GO:0016491">
    <property type="term" value="F:oxidoreductase activity"/>
    <property type="evidence" value="ECO:0007669"/>
    <property type="project" value="InterPro"/>
</dbReference>